<keyword evidence="5 7" id="KW-1133">Transmembrane helix</keyword>
<dbReference type="PANTHER" id="PTHR31632:SF7">
    <property type="entry name" value="IRON TRANSPORTER FTH1"/>
    <property type="match status" value="1"/>
</dbReference>
<evidence type="ECO:0000256" key="3">
    <source>
        <dbReference type="ARBA" id="ARBA00022496"/>
    </source>
</evidence>
<dbReference type="OrthoDB" id="4364at2759"/>
<comment type="similarity">
    <text evidence="2">Belongs to the oxidase-dependent Fe transporter (OFeT) (TC 9.A.10.1) family.</text>
</comment>
<evidence type="ECO:0000256" key="7">
    <source>
        <dbReference type="SAM" id="Phobius"/>
    </source>
</evidence>
<dbReference type="GO" id="GO:0033573">
    <property type="term" value="C:high-affinity iron permease complex"/>
    <property type="evidence" value="ECO:0007669"/>
    <property type="project" value="InterPro"/>
</dbReference>
<evidence type="ECO:0000256" key="4">
    <source>
        <dbReference type="ARBA" id="ARBA00022692"/>
    </source>
</evidence>
<evidence type="ECO:0000313" key="9">
    <source>
        <dbReference type="Proteomes" id="UP000000707"/>
    </source>
</evidence>
<accession>G3BDT3</accession>
<dbReference type="GO" id="GO:0000329">
    <property type="term" value="C:fungal-type vacuole membrane"/>
    <property type="evidence" value="ECO:0007669"/>
    <property type="project" value="TreeGrafter"/>
</dbReference>
<dbReference type="STRING" id="590646.G3BDT3"/>
<reference evidence="8 9" key="1">
    <citation type="journal article" date="2011" name="Proc. Natl. Acad. Sci. U.S.A.">
        <title>Comparative genomics of xylose-fermenting fungi for enhanced biofuel production.</title>
        <authorList>
            <person name="Wohlbach D.J."/>
            <person name="Kuo A."/>
            <person name="Sato T.K."/>
            <person name="Potts K.M."/>
            <person name="Salamov A.A."/>
            <person name="LaButti K.M."/>
            <person name="Sun H."/>
            <person name="Clum A."/>
            <person name="Pangilinan J.L."/>
            <person name="Lindquist E.A."/>
            <person name="Lucas S."/>
            <person name="Lapidus A."/>
            <person name="Jin M."/>
            <person name="Gunawan C."/>
            <person name="Balan V."/>
            <person name="Dale B.E."/>
            <person name="Jeffries T.W."/>
            <person name="Zinkel R."/>
            <person name="Barry K.W."/>
            <person name="Grigoriev I.V."/>
            <person name="Gasch A.P."/>
        </authorList>
    </citation>
    <scope>NUCLEOTIDE SEQUENCE [LARGE SCALE GENOMIC DNA]</scope>
    <source>
        <strain evidence="9">ATCC 10573 / BCRC 21748 / CBS 615 / JCM 9827 / NBRC 10315 / NRRL Y-1498 / VKM Y-70</strain>
    </source>
</reference>
<proteinExistence type="inferred from homology"/>
<keyword evidence="6 7" id="KW-0472">Membrane</keyword>
<evidence type="ECO:0000256" key="2">
    <source>
        <dbReference type="ARBA" id="ARBA00008333"/>
    </source>
</evidence>
<keyword evidence="3" id="KW-0408">Iron</keyword>
<evidence type="ECO:0000313" key="8">
    <source>
        <dbReference type="EMBL" id="EGV60375.1"/>
    </source>
</evidence>
<feature type="transmembrane region" description="Helical" evidence="7">
    <location>
        <begin position="101"/>
        <end position="124"/>
    </location>
</feature>
<evidence type="ECO:0000256" key="5">
    <source>
        <dbReference type="ARBA" id="ARBA00022989"/>
    </source>
</evidence>
<dbReference type="GO" id="GO:0015093">
    <property type="term" value="F:ferrous iron transmembrane transporter activity"/>
    <property type="evidence" value="ECO:0007669"/>
    <property type="project" value="TreeGrafter"/>
</dbReference>
<comment type="subcellular location">
    <subcellularLocation>
        <location evidence="1">Membrane</location>
        <topology evidence="1">Multi-pass membrane protein</topology>
    </subcellularLocation>
</comment>
<keyword evidence="4 7" id="KW-0812">Transmembrane</keyword>
<keyword evidence="9" id="KW-1185">Reference proteome</keyword>
<keyword evidence="3" id="KW-0406">Ion transport</keyword>
<feature type="transmembrane region" description="Helical" evidence="7">
    <location>
        <begin position="130"/>
        <end position="150"/>
    </location>
</feature>
<name>G3BDT3_CANTC</name>
<dbReference type="EMBL" id="GL996528">
    <property type="protein sequence ID" value="EGV60375.1"/>
    <property type="molecule type" value="Genomic_DNA"/>
</dbReference>
<evidence type="ECO:0000256" key="1">
    <source>
        <dbReference type="ARBA" id="ARBA00004141"/>
    </source>
</evidence>
<dbReference type="Proteomes" id="UP000000707">
    <property type="component" value="Unassembled WGS sequence"/>
</dbReference>
<organism evidence="9">
    <name type="scientific">Candida tenuis (strain ATCC 10573 / BCRC 21748 / CBS 615 / JCM 9827 / NBRC 10315 / NRRL Y-1498 / VKM Y-70)</name>
    <name type="common">Yeast</name>
    <name type="synonym">Yamadazyma tenuis</name>
    <dbReference type="NCBI Taxonomy" id="590646"/>
    <lineage>
        <taxon>Eukaryota</taxon>
        <taxon>Fungi</taxon>
        <taxon>Dikarya</taxon>
        <taxon>Ascomycota</taxon>
        <taxon>Saccharomycotina</taxon>
        <taxon>Pichiomycetes</taxon>
        <taxon>Debaryomycetaceae</taxon>
        <taxon>Yamadazyma</taxon>
    </lineage>
</organism>
<dbReference type="HOGENOM" id="CLU_046738_2_0_1"/>
<dbReference type="InterPro" id="IPR004923">
    <property type="entry name" value="FTR1/Fip1/EfeU"/>
</dbReference>
<keyword evidence="3" id="KW-0410">Iron transport</keyword>
<dbReference type="AlphaFoldDB" id="G3BDT3"/>
<feature type="transmembrane region" description="Helical" evidence="7">
    <location>
        <begin position="162"/>
        <end position="184"/>
    </location>
</feature>
<evidence type="ECO:0000256" key="6">
    <source>
        <dbReference type="ARBA" id="ARBA00023136"/>
    </source>
</evidence>
<gene>
    <name evidence="8" type="ORF">CANTEDRAFT_132162</name>
</gene>
<dbReference type="eggNOG" id="ENOG502QQ3X">
    <property type="taxonomic scope" value="Eukaryota"/>
</dbReference>
<dbReference type="PANTHER" id="PTHR31632">
    <property type="entry name" value="IRON TRANSPORTER FTH1"/>
    <property type="match status" value="1"/>
</dbReference>
<keyword evidence="3" id="KW-0813">Transport</keyword>
<feature type="transmembrane region" description="Helical" evidence="7">
    <location>
        <begin position="50"/>
        <end position="70"/>
    </location>
</feature>
<protein>
    <submittedName>
        <fullName evidence="8">Iron permease FTR1</fullName>
    </submittedName>
</protein>
<sequence>MNGTQSRTVPLFLIVLRETLESAINVSVLLAFLHQSFITPHTAYSRLEGFLGLVCCLILGSVILRIFYVIGNDLWAVTEHYWEGTFSIVASSSFREKYSMFIVPFIITLREGMEAIVLVGGIGINENTSVASIVISTFTAIIIGTIIGILSYRTGDSLSLRWFKMCSTGLLYLIAAGLFSKGVWNFELQKFIDCCEGFNVKETGHGPGSYDITKSVWHVICSTAVSGPVNSATYICLAGYLGYRVAVNYALTSLLFEEQHGYLPIITIKLQKTRIKKNFLANQMIHNNVSRDSLNFTSGMMA</sequence>
<dbReference type="Pfam" id="PF03239">
    <property type="entry name" value="FTR1"/>
    <property type="match status" value="2"/>
</dbReference>